<name>A0ABN0YE45_9ACTN</name>
<evidence type="ECO:0000313" key="2">
    <source>
        <dbReference type="Proteomes" id="UP001500879"/>
    </source>
</evidence>
<dbReference type="SUPFAM" id="SSF63829">
    <property type="entry name" value="Calcium-dependent phosphotriesterase"/>
    <property type="match status" value="1"/>
</dbReference>
<evidence type="ECO:0008006" key="3">
    <source>
        <dbReference type="Google" id="ProtNLM"/>
    </source>
</evidence>
<accession>A0ABN0YE45</accession>
<proteinExistence type="predicted"/>
<protein>
    <recommendedName>
        <fullName evidence="3">Lyase</fullName>
    </recommendedName>
</protein>
<reference evidence="1 2" key="1">
    <citation type="journal article" date="2019" name="Int. J. Syst. Evol. Microbiol.">
        <title>The Global Catalogue of Microorganisms (GCM) 10K type strain sequencing project: providing services to taxonomists for standard genome sequencing and annotation.</title>
        <authorList>
            <consortium name="The Broad Institute Genomics Platform"/>
            <consortium name="The Broad Institute Genome Sequencing Center for Infectious Disease"/>
            <person name="Wu L."/>
            <person name="Ma J."/>
        </authorList>
    </citation>
    <scope>NUCLEOTIDE SEQUENCE [LARGE SCALE GENOMIC DNA]</scope>
    <source>
        <strain evidence="1 2">JCM 4788</strain>
    </source>
</reference>
<gene>
    <name evidence="1" type="ORF">GCM10010357_11630</name>
</gene>
<dbReference type="Gene3D" id="2.130.10.10">
    <property type="entry name" value="YVTN repeat-like/Quinoprotein amine dehydrogenase"/>
    <property type="match status" value="1"/>
</dbReference>
<keyword evidence="2" id="KW-1185">Reference proteome</keyword>
<evidence type="ECO:0000313" key="1">
    <source>
        <dbReference type="EMBL" id="GAA0392565.1"/>
    </source>
</evidence>
<dbReference type="InterPro" id="IPR015943">
    <property type="entry name" value="WD40/YVTN_repeat-like_dom_sf"/>
</dbReference>
<dbReference type="Proteomes" id="UP001500879">
    <property type="component" value="Unassembled WGS sequence"/>
</dbReference>
<comment type="caution">
    <text evidence="1">The sequence shown here is derived from an EMBL/GenBank/DDBJ whole genome shotgun (WGS) entry which is preliminary data.</text>
</comment>
<dbReference type="RefSeq" id="WP_344020570.1">
    <property type="nucleotide sequence ID" value="NZ_BAAABX010000010.1"/>
</dbReference>
<dbReference type="EMBL" id="BAAABX010000010">
    <property type="protein sequence ID" value="GAA0392565.1"/>
    <property type="molecule type" value="Genomic_DNA"/>
</dbReference>
<organism evidence="1 2">
    <name type="scientific">Streptomyces luteireticuli</name>
    <dbReference type="NCBI Taxonomy" id="173858"/>
    <lineage>
        <taxon>Bacteria</taxon>
        <taxon>Bacillati</taxon>
        <taxon>Actinomycetota</taxon>
        <taxon>Actinomycetes</taxon>
        <taxon>Kitasatosporales</taxon>
        <taxon>Streptomycetaceae</taxon>
        <taxon>Streptomyces</taxon>
    </lineage>
</organism>
<sequence length="469" mass="51791">MPVDEFPIDQTGATRWPYYITVGPDDHLWVTTRDSHTPGGDTGGSLVQISRNDPRTQTLHSGQTPPSGTQILNDPMGRNIVWFPSSSRQEGEKYTDYARINEFDVDEYRINHKHSLLKDASVGGISMVRIKADNSPSAPSVHYILFPDFRHNCVGWIELGKGGMNLVPLPIDTDGFNTSPYRGEVTVASDQTRYTYWFTGQKRSDDPQTVNGLYAYTPTDDNPWKRIPLPDPSQVPGHIIAGPATNGGETRNYLWIGASSPNQILRYDIEDGSWETSETLTGSPQQLVFGPDGLIWVVGTNKLYRFKKNNHITLLPSPDVPDATHLQGLCIDDRKVVWYTNTNAKKIGKYRMEDAGTVVFGKTRLIDQPVASVAPGDVVQEPLVASFVADGSPTPGIPLTCRIESEETTFLDGTRERLLQTEVTGKVAFPAVRAGKTEENVTLKIGWGDNEPPVTVTLNVRNQPEGDNA</sequence>